<comment type="caution">
    <text evidence="2">The sequence shown here is derived from an EMBL/GenBank/DDBJ whole genome shotgun (WGS) entry which is preliminary data.</text>
</comment>
<feature type="transmembrane region" description="Helical" evidence="1">
    <location>
        <begin position="39"/>
        <end position="57"/>
    </location>
</feature>
<proteinExistence type="predicted"/>
<dbReference type="VEuPathDB" id="FungiDB:TRICI_005706"/>
<protein>
    <submittedName>
        <fullName evidence="2">Uncharacterized protein</fullName>
    </submittedName>
</protein>
<evidence type="ECO:0000256" key="1">
    <source>
        <dbReference type="SAM" id="Phobius"/>
    </source>
</evidence>
<evidence type="ECO:0000313" key="2">
    <source>
        <dbReference type="EMBL" id="KAA8903416.1"/>
    </source>
</evidence>
<dbReference type="AlphaFoldDB" id="A0A642URX9"/>
<sequence length="130" mass="14722">MAEEEYSELLMEYARYYVKQAYVVGYPIVKNALKSNPDLTSVLLLLIILYISLLILSHATRMIYSTIMSFVKLTVVAIILLGIFWIAIRGVGGTYDDLATRFAEFDSSTSLLQFQRMAYRGIGRVMGSVF</sequence>
<keyword evidence="1" id="KW-0472">Membrane</keyword>
<accession>A0A642URX9</accession>
<reference evidence="2" key="1">
    <citation type="journal article" date="2019" name="G3 (Bethesda)">
        <title>Genome Assemblies of Two Rare Opportunistic Yeast Pathogens: Diutina rugosa (syn. Candida rugosa) and Trichomonascus ciferrii (syn. Candida ciferrii).</title>
        <authorList>
            <person name="Mixao V."/>
            <person name="Saus E."/>
            <person name="Hansen A.P."/>
            <person name="Lass-Florl C."/>
            <person name="Gabaldon T."/>
        </authorList>
    </citation>
    <scope>NUCLEOTIDE SEQUENCE</scope>
    <source>
        <strain evidence="2">CBS 4856</strain>
    </source>
</reference>
<dbReference type="EMBL" id="SWFS01000441">
    <property type="protein sequence ID" value="KAA8903416.1"/>
    <property type="molecule type" value="Genomic_DNA"/>
</dbReference>
<feature type="transmembrane region" description="Helical" evidence="1">
    <location>
        <begin position="69"/>
        <end position="88"/>
    </location>
</feature>
<dbReference type="Proteomes" id="UP000761534">
    <property type="component" value="Unassembled WGS sequence"/>
</dbReference>
<gene>
    <name evidence="2" type="ORF">TRICI_005706</name>
</gene>
<dbReference type="Pfam" id="PF12716">
    <property type="entry name" value="Apq12"/>
    <property type="match status" value="1"/>
</dbReference>
<dbReference type="InterPro" id="IPR024316">
    <property type="entry name" value="APQ12"/>
</dbReference>
<keyword evidence="1" id="KW-0812">Transmembrane</keyword>
<keyword evidence="3" id="KW-1185">Reference proteome</keyword>
<evidence type="ECO:0000313" key="3">
    <source>
        <dbReference type="Proteomes" id="UP000761534"/>
    </source>
</evidence>
<name>A0A642URX9_9ASCO</name>
<organism evidence="2 3">
    <name type="scientific">Trichomonascus ciferrii</name>
    <dbReference type="NCBI Taxonomy" id="44093"/>
    <lineage>
        <taxon>Eukaryota</taxon>
        <taxon>Fungi</taxon>
        <taxon>Dikarya</taxon>
        <taxon>Ascomycota</taxon>
        <taxon>Saccharomycotina</taxon>
        <taxon>Dipodascomycetes</taxon>
        <taxon>Dipodascales</taxon>
        <taxon>Trichomonascaceae</taxon>
        <taxon>Trichomonascus</taxon>
        <taxon>Trichomonascus ciferrii complex</taxon>
    </lineage>
</organism>
<keyword evidence="1" id="KW-1133">Transmembrane helix</keyword>